<keyword evidence="1" id="KW-0812">Transmembrane</keyword>
<keyword evidence="1" id="KW-1133">Transmembrane helix</keyword>
<dbReference type="EMBL" id="CADCVB010000189">
    <property type="protein sequence ID" value="CAA9446313.1"/>
    <property type="molecule type" value="Genomic_DNA"/>
</dbReference>
<accession>A0A6J4QIT9</accession>
<proteinExistence type="predicted"/>
<evidence type="ECO:0000256" key="1">
    <source>
        <dbReference type="SAM" id="Phobius"/>
    </source>
</evidence>
<keyword evidence="1" id="KW-0472">Membrane</keyword>
<feature type="non-terminal residue" evidence="2">
    <location>
        <position position="33"/>
    </location>
</feature>
<protein>
    <submittedName>
        <fullName evidence="2">Uncharacterized protein</fullName>
    </submittedName>
</protein>
<gene>
    <name evidence="2" type="ORF">AVDCRST_MAG78-2910</name>
</gene>
<sequence length="33" mass="3522">MLLAALATVRRWFGLAAFPGVAALLNGEFGMRT</sequence>
<reference evidence="2" key="1">
    <citation type="submission" date="2020-02" db="EMBL/GenBank/DDBJ databases">
        <authorList>
            <person name="Meier V. D."/>
        </authorList>
    </citation>
    <scope>NUCLEOTIDE SEQUENCE</scope>
    <source>
        <strain evidence="2">AVDCRST_MAG78</strain>
    </source>
</reference>
<name>A0A6J4QIT9_9ACTN</name>
<dbReference type="AlphaFoldDB" id="A0A6J4QIT9"/>
<feature type="transmembrane region" description="Helical" evidence="1">
    <location>
        <begin position="12"/>
        <end position="31"/>
    </location>
</feature>
<evidence type="ECO:0000313" key="2">
    <source>
        <dbReference type="EMBL" id="CAA9446313.1"/>
    </source>
</evidence>
<organism evidence="2">
    <name type="scientific">uncultured Rubrobacteraceae bacterium</name>
    <dbReference type="NCBI Taxonomy" id="349277"/>
    <lineage>
        <taxon>Bacteria</taxon>
        <taxon>Bacillati</taxon>
        <taxon>Actinomycetota</taxon>
        <taxon>Rubrobacteria</taxon>
        <taxon>Rubrobacterales</taxon>
        <taxon>Rubrobacteraceae</taxon>
        <taxon>environmental samples</taxon>
    </lineage>
</organism>